<name>A0A1M5ESE4_9FLAO</name>
<keyword evidence="1 3" id="KW-0238">DNA-binding</keyword>
<dbReference type="CDD" id="cd00093">
    <property type="entry name" value="HTH_XRE"/>
    <property type="match status" value="1"/>
</dbReference>
<gene>
    <name evidence="3" type="ORF">SAMN05443549_101462</name>
</gene>
<proteinExistence type="predicted"/>
<dbReference type="SMART" id="SM00530">
    <property type="entry name" value="HTH_XRE"/>
    <property type="match status" value="1"/>
</dbReference>
<accession>A0A1M5ESE4</accession>
<dbReference type="SUPFAM" id="SSF47413">
    <property type="entry name" value="lambda repressor-like DNA-binding domains"/>
    <property type="match status" value="1"/>
</dbReference>
<dbReference type="AlphaFoldDB" id="A0A1M5ESE4"/>
<reference evidence="4" key="1">
    <citation type="submission" date="2016-11" db="EMBL/GenBank/DDBJ databases">
        <authorList>
            <person name="Varghese N."/>
            <person name="Submissions S."/>
        </authorList>
    </citation>
    <scope>NUCLEOTIDE SEQUENCE [LARGE SCALE GENOMIC DNA]</scope>
    <source>
        <strain evidence="4">DSM 19978</strain>
    </source>
</reference>
<dbReference type="Proteomes" id="UP000184516">
    <property type="component" value="Unassembled WGS sequence"/>
</dbReference>
<evidence type="ECO:0000313" key="4">
    <source>
        <dbReference type="Proteomes" id="UP000184516"/>
    </source>
</evidence>
<dbReference type="OrthoDB" id="2627663at2"/>
<evidence type="ECO:0000256" key="1">
    <source>
        <dbReference type="ARBA" id="ARBA00023125"/>
    </source>
</evidence>
<dbReference type="STRING" id="468056.SAMN05443549_101462"/>
<dbReference type="Gene3D" id="1.10.260.40">
    <property type="entry name" value="lambda repressor-like DNA-binding domains"/>
    <property type="match status" value="1"/>
</dbReference>
<dbReference type="PANTHER" id="PTHR46558">
    <property type="entry name" value="TRACRIPTIONAL REGULATORY PROTEIN-RELATED-RELATED"/>
    <property type="match status" value="1"/>
</dbReference>
<dbReference type="EMBL" id="FQWB01000001">
    <property type="protein sequence ID" value="SHF82139.1"/>
    <property type="molecule type" value="Genomic_DNA"/>
</dbReference>
<dbReference type="PANTHER" id="PTHR46558:SF4">
    <property type="entry name" value="DNA-BIDING PHAGE PROTEIN"/>
    <property type="match status" value="1"/>
</dbReference>
<dbReference type="GO" id="GO:0003677">
    <property type="term" value="F:DNA binding"/>
    <property type="evidence" value="ECO:0007669"/>
    <property type="project" value="UniProtKB-KW"/>
</dbReference>
<dbReference type="PROSITE" id="PS50943">
    <property type="entry name" value="HTH_CROC1"/>
    <property type="match status" value="1"/>
</dbReference>
<evidence type="ECO:0000313" key="3">
    <source>
        <dbReference type="EMBL" id="SHF82139.1"/>
    </source>
</evidence>
<organism evidence="3 4">
    <name type="scientific">Flavobacterium fluvii</name>
    <dbReference type="NCBI Taxonomy" id="468056"/>
    <lineage>
        <taxon>Bacteria</taxon>
        <taxon>Pseudomonadati</taxon>
        <taxon>Bacteroidota</taxon>
        <taxon>Flavobacteriia</taxon>
        <taxon>Flavobacteriales</taxon>
        <taxon>Flavobacteriaceae</taxon>
        <taxon>Flavobacterium</taxon>
    </lineage>
</organism>
<feature type="domain" description="HTH cro/C1-type" evidence="2">
    <location>
        <begin position="16"/>
        <end position="70"/>
    </location>
</feature>
<dbReference type="RefSeq" id="WP_073367597.1">
    <property type="nucleotide sequence ID" value="NZ_FQWB01000001.1"/>
</dbReference>
<dbReference type="Pfam" id="PF01381">
    <property type="entry name" value="HTH_3"/>
    <property type="match status" value="1"/>
</dbReference>
<dbReference type="InterPro" id="IPR010982">
    <property type="entry name" value="Lambda_DNA-bd_dom_sf"/>
</dbReference>
<sequence>MKSFNSILYQILGAKIKSRREELNMNQNELGQKVDIGRASISNIEKGRQKPPLSVIYKICHQLDVDVHSILPTYIEIENELKNENDSSFKKLFDHYDLDEQTQKEIDDLFKDL</sequence>
<dbReference type="InterPro" id="IPR001387">
    <property type="entry name" value="Cro/C1-type_HTH"/>
</dbReference>
<protein>
    <submittedName>
        <fullName evidence="3">DNA-binding transcriptional regulator, XRE-family HTH domain</fullName>
    </submittedName>
</protein>
<keyword evidence="4" id="KW-1185">Reference proteome</keyword>
<evidence type="ECO:0000259" key="2">
    <source>
        <dbReference type="PROSITE" id="PS50943"/>
    </source>
</evidence>